<dbReference type="OrthoDB" id="310895at2759"/>
<evidence type="ECO:0000256" key="8">
    <source>
        <dbReference type="SAM" id="MobiDB-lite"/>
    </source>
</evidence>
<feature type="region of interest" description="Disordered" evidence="8">
    <location>
        <begin position="930"/>
        <end position="978"/>
    </location>
</feature>
<feature type="domain" description="Aldehyde dehydrogenase" evidence="9">
    <location>
        <begin position="82"/>
        <end position="225"/>
    </location>
</feature>
<dbReference type="STRING" id="27349.A0A0L6VQ26"/>
<evidence type="ECO:0000313" key="11">
    <source>
        <dbReference type="Proteomes" id="UP000037035"/>
    </source>
</evidence>
<dbReference type="PROSITE" id="PS00687">
    <property type="entry name" value="ALDEHYDE_DEHYDR_GLU"/>
    <property type="match status" value="1"/>
</dbReference>
<feature type="region of interest" description="Disordered" evidence="8">
    <location>
        <begin position="775"/>
        <end position="835"/>
    </location>
</feature>
<dbReference type="InterPro" id="IPR015590">
    <property type="entry name" value="Aldehyde_DH_dom"/>
</dbReference>
<evidence type="ECO:0000256" key="1">
    <source>
        <dbReference type="ARBA" id="ARBA00009986"/>
    </source>
</evidence>
<dbReference type="PANTHER" id="PTHR43521">
    <property type="entry name" value="ALPHA-AMINOADIPIC SEMIALDEHYDE DEHYDROGENASE"/>
    <property type="match status" value="1"/>
</dbReference>
<keyword evidence="11" id="KW-1185">Reference proteome</keyword>
<dbReference type="PANTHER" id="PTHR43521:SF1">
    <property type="entry name" value="ALPHA-AMINOADIPIC SEMIALDEHYDE DEHYDROGENASE"/>
    <property type="match status" value="1"/>
</dbReference>
<feature type="compositionally biased region" description="Basic residues" evidence="8">
    <location>
        <begin position="805"/>
        <end position="832"/>
    </location>
</feature>
<protein>
    <recommendedName>
        <fullName evidence="5">aldehyde dehydrogenase (NAD(+))</fullName>
        <ecNumber evidence="5">1.2.1.3</ecNumber>
    </recommendedName>
</protein>
<evidence type="ECO:0000256" key="2">
    <source>
        <dbReference type="ARBA" id="ARBA00011881"/>
    </source>
</evidence>
<dbReference type="GO" id="GO:0004029">
    <property type="term" value="F:aldehyde dehydrogenase (NAD+) activity"/>
    <property type="evidence" value="ECO:0007669"/>
    <property type="project" value="UniProtKB-EC"/>
</dbReference>
<accession>A0A0L6VQ26</accession>
<dbReference type="InterPro" id="IPR016162">
    <property type="entry name" value="Ald_DH_N"/>
</dbReference>
<dbReference type="InterPro" id="IPR016163">
    <property type="entry name" value="Ald_DH_C"/>
</dbReference>
<comment type="subunit">
    <text evidence="2">Homotetramer.</text>
</comment>
<feature type="compositionally biased region" description="Pro residues" evidence="8">
    <location>
        <begin position="956"/>
        <end position="978"/>
    </location>
</feature>
<dbReference type="Gene3D" id="3.40.309.10">
    <property type="entry name" value="Aldehyde Dehydrogenase, Chain A, domain 2"/>
    <property type="match status" value="1"/>
</dbReference>
<evidence type="ECO:0000256" key="7">
    <source>
        <dbReference type="RuleBase" id="RU003345"/>
    </source>
</evidence>
<gene>
    <name evidence="10" type="ORF">VP01_122g5</name>
</gene>
<dbReference type="Proteomes" id="UP000037035">
    <property type="component" value="Unassembled WGS sequence"/>
</dbReference>
<evidence type="ECO:0000313" key="10">
    <source>
        <dbReference type="EMBL" id="KNZ62722.1"/>
    </source>
</evidence>
<evidence type="ECO:0000256" key="5">
    <source>
        <dbReference type="ARBA" id="ARBA00024226"/>
    </source>
</evidence>
<comment type="caution">
    <text evidence="10">The sequence shown here is derived from an EMBL/GenBank/DDBJ whole genome shotgun (WGS) entry which is preliminary data.</text>
</comment>
<dbReference type="Pfam" id="PF00171">
    <property type="entry name" value="Aldedh"/>
    <property type="match status" value="2"/>
</dbReference>
<evidence type="ECO:0000256" key="4">
    <source>
        <dbReference type="ARBA" id="ARBA00023027"/>
    </source>
</evidence>
<dbReference type="SUPFAM" id="SSF53720">
    <property type="entry name" value="ALDH-like"/>
    <property type="match status" value="1"/>
</dbReference>
<feature type="compositionally biased region" description="Basic and acidic residues" evidence="8">
    <location>
        <begin position="659"/>
        <end position="669"/>
    </location>
</feature>
<feature type="compositionally biased region" description="Low complexity" evidence="8">
    <location>
        <begin position="671"/>
        <end position="681"/>
    </location>
</feature>
<feature type="region of interest" description="Disordered" evidence="8">
    <location>
        <begin position="611"/>
        <end position="681"/>
    </location>
</feature>
<evidence type="ECO:0000256" key="3">
    <source>
        <dbReference type="ARBA" id="ARBA00023002"/>
    </source>
</evidence>
<comment type="similarity">
    <text evidence="1 7">Belongs to the aldehyde dehydrogenase family.</text>
</comment>
<dbReference type="InterPro" id="IPR044638">
    <property type="entry name" value="ALDH7A1-like"/>
</dbReference>
<evidence type="ECO:0000259" key="9">
    <source>
        <dbReference type="Pfam" id="PF00171"/>
    </source>
</evidence>
<feature type="domain" description="Aldehyde dehydrogenase" evidence="9">
    <location>
        <begin position="247"/>
        <end position="575"/>
    </location>
</feature>
<evidence type="ECO:0000256" key="6">
    <source>
        <dbReference type="PROSITE-ProRule" id="PRU10007"/>
    </source>
</evidence>
<keyword evidence="3 7" id="KW-0560">Oxidoreductase</keyword>
<dbReference type="VEuPathDB" id="FungiDB:VP01_122g5"/>
<dbReference type="InterPro" id="IPR016161">
    <property type="entry name" value="Ald_DH/histidinol_DH"/>
</dbReference>
<dbReference type="AlphaFoldDB" id="A0A0L6VQ26"/>
<name>A0A0L6VQ26_9BASI</name>
<dbReference type="InterPro" id="IPR029510">
    <property type="entry name" value="Ald_DH_CS_GLU"/>
</dbReference>
<organism evidence="10 11">
    <name type="scientific">Puccinia sorghi</name>
    <dbReference type="NCBI Taxonomy" id="27349"/>
    <lineage>
        <taxon>Eukaryota</taxon>
        <taxon>Fungi</taxon>
        <taxon>Dikarya</taxon>
        <taxon>Basidiomycota</taxon>
        <taxon>Pucciniomycotina</taxon>
        <taxon>Pucciniomycetes</taxon>
        <taxon>Pucciniales</taxon>
        <taxon>Pucciniaceae</taxon>
        <taxon>Puccinia</taxon>
    </lineage>
</organism>
<keyword evidence="4" id="KW-0520">NAD</keyword>
<feature type="compositionally biased region" description="Low complexity" evidence="8">
    <location>
        <begin position="642"/>
        <end position="651"/>
    </location>
</feature>
<dbReference type="EC" id="1.2.1.3" evidence="5"/>
<feature type="active site" evidence="6">
    <location>
        <position position="343"/>
    </location>
</feature>
<reference evidence="10 11" key="1">
    <citation type="submission" date="2015-08" db="EMBL/GenBank/DDBJ databases">
        <title>Next Generation Sequencing and Analysis of the Genome of Puccinia sorghi L Schw, the Causal Agent of Maize Common Rust.</title>
        <authorList>
            <person name="Rochi L."/>
            <person name="Burguener G."/>
            <person name="Darino M."/>
            <person name="Turjanski A."/>
            <person name="Kreff E."/>
            <person name="Dieguez M.J."/>
            <person name="Sacco F."/>
        </authorList>
    </citation>
    <scope>NUCLEOTIDE SEQUENCE [LARGE SCALE GENOMIC DNA]</scope>
    <source>
        <strain evidence="10 11">RO10H11247</strain>
    </source>
</reference>
<proteinExistence type="inferred from homology"/>
<dbReference type="Gene3D" id="3.40.605.10">
    <property type="entry name" value="Aldehyde Dehydrogenase, Chain A, domain 1"/>
    <property type="match status" value="1"/>
</dbReference>
<dbReference type="EMBL" id="LAVV01002555">
    <property type="protein sequence ID" value="KNZ62722.1"/>
    <property type="molecule type" value="Genomic_DNA"/>
</dbReference>
<sequence length="978" mass="106763">MILGNTKNVGLICKGMGRWPSLLRGSSNGASVARYRLAGKARRADVRRIATNAKPILEQLDLLPARSQEPVPGVYDGEWKQGKGSLLRPVDPATGEPIGLQVSSANEAQTLEAIAKARAAFKVWRNVPAPRRGEILKDCNRELVRLKEPLAGLITLEMGKIKSESLGEVEEVVQICDYALGLSRIFGGKIIASERPGHIIKEIPNPLGLVGVITAFNFPCEFSQWCKYRSGLIVQAVTRYVWSTGAVYGWNFALSFITGNASIWKPSPTTPLTAIAMNKIITRVLESHGVPGALSSLVCGGSSVGGKLATEKAVDLLSFTGSEHVGRQVGETVQARFGKVLLELGGNNALVVMPSASIDLALRATVFGAVGTAGQRCTTTRRLFLHESIAENFLVSLKKSYEQMSSRSGHGLEPSTLVCALHTPQAVANYLDCIQECKAAGGKVLHGGQRIEQTQFVQPTIVDWGDRLKDPSSMPEIVRKEVFGPILHVGTFAKLEEAVEMTNAVDQALSSSLFSTDIGDVFYWTGPNGSRCGIVNVNAGTSGKSAEIGAGFGGNFHTGWGRESGGDAWKQYCRWSSCTINFSDQMPLAQGIHFTRISPEDVLRHQQHLAVPPQPTRLARPARSGSPSHGQPAETQHLPLAAGQAGHPPCGQGAGGGQREGRRREEHPRWSVSSSSSSSIPSAYNLASRFPLPVNLAVSIRNLSKLNVGLLDLDLFGPSVPKLMGLDQEGLSPELTDPSDLLSFMHFLDYNTTPRRKCISAVKKPRDLVYVDRLPNAGESERGNDGSMAGDDGDEGGTAAAVRCRLARRPRPATRRPRPPRHRYAPRHRRRPSLPWPTRQHPWYPLLPSSKKNCFSFLHNSLNLLYRRCHHHHPPRYRLDRRHQGSQHVQKARHSNHWIRVEHVDLRLSQLWERTRGVWTGDEFRESAGDPWCAATGAAPAGPPDFVRQRRWPADQSPPPPHTPLVSPTPPIPPSLGP</sequence>